<sequence length="282" mass="28313">MANFVNLGTVTPQYLAQAAQAGAFPGFANLPQLSSGLGSLNVQQQLAALAAAQASANNSSTGLNSLGLQGLTGQGVTSALALPSSGNNSTGINPMVVQNLAALAAAGSGNNSAGIPGLSAAGNVSGSTSSGNSSLSGVSSLSPVSSMALGMSTNSLTTMGALTNVNGAGGLTANGPSLDALAQAYSGMQQYPCPEGANLFIYHLPQEFTDSDLAQTFMPFGNVISAKVFIDKQTNLSKCFGFVSYDNSLSAQAAIQAMNGFQIGTKRLKVQLKRSKDASKPY</sequence>
<dbReference type="EMBL" id="JABSTV010001254">
    <property type="protein sequence ID" value="KAH7940074.1"/>
    <property type="molecule type" value="Genomic_DNA"/>
</dbReference>
<reference evidence="4" key="1">
    <citation type="journal article" date="2020" name="Cell">
        <title>Large-Scale Comparative Analyses of Tick Genomes Elucidate Their Genetic Diversity and Vector Capacities.</title>
        <authorList>
            <consortium name="Tick Genome and Microbiome Consortium (TIGMIC)"/>
            <person name="Jia N."/>
            <person name="Wang J."/>
            <person name="Shi W."/>
            <person name="Du L."/>
            <person name="Sun Y."/>
            <person name="Zhan W."/>
            <person name="Jiang J.F."/>
            <person name="Wang Q."/>
            <person name="Zhang B."/>
            <person name="Ji P."/>
            <person name="Bell-Sakyi L."/>
            <person name="Cui X.M."/>
            <person name="Yuan T.T."/>
            <person name="Jiang B.G."/>
            <person name="Yang W.F."/>
            <person name="Lam T.T."/>
            <person name="Chang Q.C."/>
            <person name="Ding S.J."/>
            <person name="Wang X.J."/>
            <person name="Zhu J.G."/>
            <person name="Ruan X.D."/>
            <person name="Zhao L."/>
            <person name="Wei J.T."/>
            <person name="Ye R.Z."/>
            <person name="Que T.C."/>
            <person name="Du C.H."/>
            <person name="Zhou Y.H."/>
            <person name="Cheng J.X."/>
            <person name="Dai P.F."/>
            <person name="Guo W.B."/>
            <person name="Han X.H."/>
            <person name="Huang E.J."/>
            <person name="Li L.F."/>
            <person name="Wei W."/>
            <person name="Gao Y.C."/>
            <person name="Liu J.Z."/>
            <person name="Shao H.Z."/>
            <person name="Wang X."/>
            <person name="Wang C.C."/>
            <person name="Yang T.C."/>
            <person name="Huo Q.B."/>
            <person name="Li W."/>
            <person name="Chen H.Y."/>
            <person name="Chen S.E."/>
            <person name="Zhou L.G."/>
            <person name="Ni X.B."/>
            <person name="Tian J.H."/>
            <person name="Sheng Y."/>
            <person name="Liu T."/>
            <person name="Pan Y.S."/>
            <person name="Xia L.Y."/>
            <person name="Li J."/>
            <person name="Zhao F."/>
            <person name="Cao W.C."/>
        </authorList>
    </citation>
    <scope>NUCLEOTIDE SEQUENCE</scope>
    <source>
        <strain evidence="4">Rsan-2018</strain>
    </source>
</reference>
<evidence type="ECO:0000256" key="1">
    <source>
        <dbReference type="ARBA" id="ARBA00022884"/>
    </source>
</evidence>
<dbReference type="InterPro" id="IPR050502">
    <property type="entry name" value="Euk_RNA-bind_prot"/>
</dbReference>
<dbReference type="GO" id="GO:0005634">
    <property type="term" value="C:nucleus"/>
    <property type="evidence" value="ECO:0007669"/>
    <property type="project" value="TreeGrafter"/>
</dbReference>
<evidence type="ECO:0000313" key="4">
    <source>
        <dbReference type="EMBL" id="KAH7940074.1"/>
    </source>
</evidence>
<dbReference type="GO" id="GO:0003729">
    <property type="term" value="F:mRNA binding"/>
    <property type="evidence" value="ECO:0007669"/>
    <property type="project" value="TreeGrafter"/>
</dbReference>
<dbReference type="SUPFAM" id="SSF54928">
    <property type="entry name" value="RNA-binding domain, RBD"/>
    <property type="match status" value="1"/>
</dbReference>
<protein>
    <recommendedName>
        <fullName evidence="3">RRM domain-containing protein</fullName>
    </recommendedName>
</protein>
<evidence type="ECO:0000259" key="3">
    <source>
        <dbReference type="PROSITE" id="PS50102"/>
    </source>
</evidence>
<name>A0A9D4SPP0_RHISA</name>
<dbReference type="VEuPathDB" id="VectorBase:RSAN_056287"/>
<dbReference type="AlphaFoldDB" id="A0A9D4SPP0"/>
<feature type="domain" description="RRM" evidence="3">
    <location>
        <begin position="197"/>
        <end position="275"/>
    </location>
</feature>
<keyword evidence="1 2" id="KW-0694">RNA-binding</keyword>
<dbReference type="SMART" id="SM00360">
    <property type="entry name" value="RRM"/>
    <property type="match status" value="1"/>
</dbReference>
<dbReference type="PROSITE" id="PS50102">
    <property type="entry name" value="RRM"/>
    <property type="match status" value="1"/>
</dbReference>
<dbReference type="InterPro" id="IPR035979">
    <property type="entry name" value="RBD_domain_sf"/>
</dbReference>
<dbReference type="Pfam" id="PF00076">
    <property type="entry name" value="RRM_1"/>
    <property type="match status" value="1"/>
</dbReference>
<dbReference type="FunFam" id="3.30.70.330:FF:000016">
    <property type="entry name" value="CUGBP Elav-like family member 1 isoform 2"/>
    <property type="match status" value="1"/>
</dbReference>
<reference evidence="4" key="2">
    <citation type="submission" date="2021-09" db="EMBL/GenBank/DDBJ databases">
        <authorList>
            <person name="Jia N."/>
            <person name="Wang J."/>
            <person name="Shi W."/>
            <person name="Du L."/>
            <person name="Sun Y."/>
            <person name="Zhan W."/>
            <person name="Jiang J."/>
            <person name="Wang Q."/>
            <person name="Zhang B."/>
            <person name="Ji P."/>
            <person name="Sakyi L.B."/>
            <person name="Cui X."/>
            <person name="Yuan T."/>
            <person name="Jiang B."/>
            <person name="Yang W."/>
            <person name="Lam T.T.-Y."/>
            <person name="Chang Q."/>
            <person name="Ding S."/>
            <person name="Wang X."/>
            <person name="Zhu J."/>
            <person name="Ruan X."/>
            <person name="Zhao L."/>
            <person name="Wei J."/>
            <person name="Que T."/>
            <person name="Du C."/>
            <person name="Cheng J."/>
            <person name="Dai P."/>
            <person name="Han X."/>
            <person name="Huang E."/>
            <person name="Gao Y."/>
            <person name="Liu J."/>
            <person name="Shao H."/>
            <person name="Ye R."/>
            <person name="Li L."/>
            <person name="Wei W."/>
            <person name="Wang X."/>
            <person name="Wang C."/>
            <person name="Huo Q."/>
            <person name="Li W."/>
            <person name="Guo W."/>
            <person name="Chen H."/>
            <person name="Chen S."/>
            <person name="Zhou L."/>
            <person name="Zhou L."/>
            <person name="Ni X."/>
            <person name="Tian J."/>
            <person name="Zhou Y."/>
            <person name="Sheng Y."/>
            <person name="Liu T."/>
            <person name="Pan Y."/>
            <person name="Xia L."/>
            <person name="Li J."/>
            <person name="Zhao F."/>
            <person name="Cao W."/>
        </authorList>
    </citation>
    <scope>NUCLEOTIDE SEQUENCE</scope>
    <source>
        <strain evidence="4">Rsan-2018</strain>
        <tissue evidence="4">Larvae</tissue>
    </source>
</reference>
<dbReference type="CDD" id="cd12640">
    <property type="entry name" value="RRM3_Bruno_like"/>
    <property type="match status" value="1"/>
</dbReference>
<organism evidence="4 5">
    <name type="scientific">Rhipicephalus sanguineus</name>
    <name type="common">Brown dog tick</name>
    <name type="synonym">Ixodes sanguineus</name>
    <dbReference type="NCBI Taxonomy" id="34632"/>
    <lineage>
        <taxon>Eukaryota</taxon>
        <taxon>Metazoa</taxon>
        <taxon>Ecdysozoa</taxon>
        <taxon>Arthropoda</taxon>
        <taxon>Chelicerata</taxon>
        <taxon>Arachnida</taxon>
        <taxon>Acari</taxon>
        <taxon>Parasitiformes</taxon>
        <taxon>Ixodida</taxon>
        <taxon>Ixodoidea</taxon>
        <taxon>Ixodidae</taxon>
        <taxon>Rhipicephalinae</taxon>
        <taxon>Rhipicephalus</taxon>
        <taxon>Rhipicephalus</taxon>
    </lineage>
</organism>
<accession>A0A9D4SPP0</accession>
<evidence type="ECO:0000256" key="2">
    <source>
        <dbReference type="PROSITE-ProRule" id="PRU00176"/>
    </source>
</evidence>
<dbReference type="Gene3D" id="3.30.70.330">
    <property type="match status" value="1"/>
</dbReference>
<dbReference type="PANTHER" id="PTHR48025:SF1">
    <property type="entry name" value="RRM DOMAIN-CONTAINING PROTEIN"/>
    <property type="match status" value="1"/>
</dbReference>
<dbReference type="InterPro" id="IPR012677">
    <property type="entry name" value="Nucleotide-bd_a/b_plait_sf"/>
</dbReference>
<dbReference type="Proteomes" id="UP000821837">
    <property type="component" value="Chromosome 8"/>
</dbReference>
<comment type="caution">
    <text evidence="4">The sequence shown here is derived from an EMBL/GenBank/DDBJ whole genome shotgun (WGS) entry which is preliminary data.</text>
</comment>
<dbReference type="PANTHER" id="PTHR48025">
    <property type="entry name" value="OS02G0815200 PROTEIN"/>
    <property type="match status" value="1"/>
</dbReference>
<dbReference type="InterPro" id="IPR000504">
    <property type="entry name" value="RRM_dom"/>
</dbReference>
<keyword evidence="5" id="KW-1185">Reference proteome</keyword>
<proteinExistence type="predicted"/>
<gene>
    <name evidence="4" type="ORF">HPB52_020805</name>
</gene>
<evidence type="ECO:0000313" key="5">
    <source>
        <dbReference type="Proteomes" id="UP000821837"/>
    </source>
</evidence>